<dbReference type="SMART" id="SM00487">
    <property type="entry name" value="DEXDc"/>
    <property type="match status" value="1"/>
</dbReference>
<dbReference type="AlphaFoldDB" id="A0A0N4T1F5"/>
<dbReference type="GO" id="GO:0016787">
    <property type="term" value="F:hydrolase activity"/>
    <property type="evidence" value="ECO:0007669"/>
    <property type="project" value="UniProtKB-KW"/>
</dbReference>
<dbReference type="Gene3D" id="3.40.50.300">
    <property type="entry name" value="P-loop containing nucleotide triphosphate hydrolases"/>
    <property type="match status" value="1"/>
</dbReference>
<dbReference type="SUPFAM" id="SSF52540">
    <property type="entry name" value="P-loop containing nucleoside triphosphate hydrolases"/>
    <property type="match status" value="2"/>
</dbReference>
<keyword evidence="7" id="KW-0175">Coiled coil</keyword>
<keyword evidence="12" id="KW-1185">Reference proteome</keyword>
<dbReference type="Gene3D" id="3.40.220.10">
    <property type="entry name" value="Leucine Aminopeptidase, subunit E, domain 1"/>
    <property type="match status" value="1"/>
</dbReference>
<dbReference type="GO" id="GO:0005524">
    <property type="term" value="F:ATP binding"/>
    <property type="evidence" value="ECO:0007669"/>
    <property type="project" value="UniProtKB-KW"/>
</dbReference>
<keyword evidence="4" id="KW-0378">Hydrolase</keyword>
<name>A0A0N4T1F5_BRUPA</name>
<dbReference type="SMART" id="SM00490">
    <property type="entry name" value="HELICc"/>
    <property type="match status" value="1"/>
</dbReference>
<evidence type="ECO:0000256" key="4">
    <source>
        <dbReference type="ARBA" id="ARBA00022801"/>
    </source>
</evidence>
<feature type="compositionally biased region" description="Basic residues" evidence="8">
    <location>
        <begin position="888"/>
        <end position="898"/>
    </location>
</feature>
<dbReference type="InterPro" id="IPR000330">
    <property type="entry name" value="SNF2_N"/>
</dbReference>
<sequence length="921" mass="106733">MVENYAIELKKLELGLNLHEHQILGVKHILQWYNEGHGGIIADEMGLGKTCQAVSAIVCLLNDNKTGRHMVICPLSVLQHWQNELSRFGLGKLRILTYIGNSDARRVIREKLQNSKDWNVLITTYEMVINDEQYFHWSWSSLFIDEAHRLKSSKSILHQIVRKMSVEFMVLMTGTPVQNNINELYSLLSLIDTNRFPLLDEQQFVAKYRNTYDTVAELQHMLSKYLIRRTKQMLRIKIPDSSEVLLYHGITEMQKNIYRAILRKNYQYFKNVDDKKSEHAGSKLSLLNVLMQLRKCVAHPYLFDGVEPEPFKEGDHLFEVSGKFVLLDRLLTFLFAKGHRVLIFSQMTHVLDITQDYLVYKGYNYQRLDGSVRAEERFAAVNHFQTNSDIFCFLLSTRAGGLGLNLTGGDTVIFLDSDFNPQNDIQAAARCHRIGQTKPVKIIRLVARYTVEDMIQCRAARKLKMTQEILEKNNDDRKELTFAEISDLIIKGLNRLSNEKIDSEELNMEAIEKLIGRTDENGHWIYDGEEQDSKKRESVKKESDIPENIYIFEGHDYKQDVAVLQDILSESKTMELVKNTSVKELQQGSSDILLCHLLALPIERRTRKPISKEENEKRVKKRKETLERKKRLREEEIERKRKEQEARKAMKWLKNNYKSSSLPLQEMHDIQHGDSSTDFGPHFVYGSVTDTLIAPNDNSNHALIVHVVDDSGLFGHGGVFDVLRRKSQQIVDRYELAGKMDDLHVGDAHLVEDIADDLPVTLRKHECERSRNNIDIDEAEQSTSKTFPPRRKLSVVLLVAQDHRRRGIIDQDILTKCLKKLAFYAVNSNILSVHMPRIGYDKQNISWYAVERLINRILVSKGIHTYIYYFNRRVNNTTGRNINKAPKKKQKFLPLKKGRMNDKAGSDFEEMKGEDMEQAEK</sequence>
<dbReference type="PROSITE" id="PS00690">
    <property type="entry name" value="DEAH_ATP_HELICASE"/>
    <property type="match status" value="1"/>
</dbReference>
<evidence type="ECO:0000313" key="12">
    <source>
        <dbReference type="Proteomes" id="UP000278627"/>
    </source>
</evidence>
<dbReference type="GO" id="GO:0003678">
    <property type="term" value="F:DNA helicase activity"/>
    <property type="evidence" value="ECO:0007669"/>
    <property type="project" value="InterPro"/>
</dbReference>
<dbReference type="PROSITE" id="PS51194">
    <property type="entry name" value="HELICASE_CTER"/>
    <property type="match status" value="1"/>
</dbReference>
<evidence type="ECO:0000256" key="8">
    <source>
        <dbReference type="SAM" id="MobiDB-lite"/>
    </source>
</evidence>
<evidence type="ECO:0000256" key="2">
    <source>
        <dbReference type="ARBA" id="ARBA00007025"/>
    </source>
</evidence>
<evidence type="ECO:0000259" key="9">
    <source>
        <dbReference type="PROSITE" id="PS51192"/>
    </source>
</evidence>
<evidence type="ECO:0000256" key="5">
    <source>
        <dbReference type="ARBA" id="ARBA00022840"/>
    </source>
</evidence>
<dbReference type="STRING" id="6280.A0A0N4T1F5"/>
<dbReference type="PANTHER" id="PTHR47157">
    <property type="entry name" value="CHROMODOMAIN-HELICASE-DNA-BINDING PROTEIN 1-LIKE"/>
    <property type="match status" value="1"/>
</dbReference>
<feature type="domain" description="Helicase ATP-binding" evidence="9">
    <location>
        <begin position="30"/>
        <end position="194"/>
    </location>
</feature>
<protein>
    <submittedName>
        <fullName evidence="13">Helicase</fullName>
    </submittedName>
</protein>
<comment type="similarity">
    <text evidence="2">Belongs to the SNF2/RAD54 helicase family.</text>
</comment>
<feature type="coiled-coil region" evidence="7">
    <location>
        <begin position="612"/>
        <end position="646"/>
    </location>
</feature>
<evidence type="ECO:0000256" key="1">
    <source>
        <dbReference type="ARBA" id="ARBA00004123"/>
    </source>
</evidence>
<accession>A0A0N4T1F5</accession>
<reference evidence="13" key="1">
    <citation type="submission" date="2016-04" db="UniProtKB">
        <authorList>
            <consortium name="WormBaseParasite"/>
        </authorList>
    </citation>
    <scope>IDENTIFICATION</scope>
</reference>
<evidence type="ECO:0000256" key="3">
    <source>
        <dbReference type="ARBA" id="ARBA00022741"/>
    </source>
</evidence>
<reference evidence="11 12" key="2">
    <citation type="submission" date="2018-11" db="EMBL/GenBank/DDBJ databases">
        <authorList>
            <consortium name="Pathogen Informatics"/>
        </authorList>
    </citation>
    <scope>NUCLEOTIDE SEQUENCE [LARGE SCALE GENOMIC DNA]</scope>
</reference>
<dbReference type="InterPro" id="IPR002464">
    <property type="entry name" value="DNA/RNA_helicase_DEAH_CS"/>
</dbReference>
<dbReference type="InterPro" id="IPR038718">
    <property type="entry name" value="SNF2-like_sf"/>
</dbReference>
<evidence type="ECO:0000256" key="6">
    <source>
        <dbReference type="ARBA" id="ARBA00023242"/>
    </source>
</evidence>
<dbReference type="GO" id="GO:0006281">
    <property type="term" value="P:DNA repair"/>
    <property type="evidence" value="ECO:0007669"/>
    <property type="project" value="InterPro"/>
</dbReference>
<feature type="domain" description="Helicase C-terminal" evidence="10">
    <location>
        <begin position="326"/>
        <end position="486"/>
    </location>
</feature>
<proteinExistence type="inferred from homology"/>
<dbReference type="GO" id="GO:0005634">
    <property type="term" value="C:nucleus"/>
    <property type="evidence" value="ECO:0007669"/>
    <property type="project" value="UniProtKB-SubCell"/>
</dbReference>
<evidence type="ECO:0000259" key="10">
    <source>
        <dbReference type="PROSITE" id="PS51194"/>
    </source>
</evidence>
<dbReference type="GO" id="GO:0006338">
    <property type="term" value="P:chromatin remodeling"/>
    <property type="evidence" value="ECO:0007669"/>
    <property type="project" value="InterPro"/>
</dbReference>
<keyword evidence="5" id="KW-0067">ATP-binding</keyword>
<organism evidence="13">
    <name type="scientific">Brugia pahangi</name>
    <name type="common">Filarial nematode worm</name>
    <dbReference type="NCBI Taxonomy" id="6280"/>
    <lineage>
        <taxon>Eukaryota</taxon>
        <taxon>Metazoa</taxon>
        <taxon>Ecdysozoa</taxon>
        <taxon>Nematoda</taxon>
        <taxon>Chromadorea</taxon>
        <taxon>Rhabditida</taxon>
        <taxon>Spirurina</taxon>
        <taxon>Spiruromorpha</taxon>
        <taxon>Filarioidea</taxon>
        <taxon>Onchocercidae</taxon>
        <taxon>Brugia</taxon>
    </lineage>
</organism>
<dbReference type="InterPro" id="IPR001650">
    <property type="entry name" value="Helicase_C-like"/>
</dbReference>
<comment type="subcellular location">
    <subcellularLocation>
        <location evidence="1">Nucleus</location>
    </subcellularLocation>
</comment>
<dbReference type="Proteomes" id="UP000278627">
    <property type="component" value="Unassembled WGS sequence"/>
</dbReference>
<evidence type="ECO:0000256" key="7">
    <source>
        <dbReference type="SAM" id="Coils"/>
    </source>
</evidence>
<dbReference type="InterPro" id="IPR049730">
    <property type="entry name" value="SNF2/RAD54-like_C"/>
</dbReference>
<dbReference type="Pfam" id="PF00176">
    <property type="entry name" value="SNF2-rel_dom"/>
    <property type="match status" value="1"/>
</dbReference>
<gene>
    <name evidence="11" type="ORF">BPAG_LOCUS1971</name>
</gene>
<dbReference type="Gene3D" id="3.40.50.10810">
    <property type="entry name" value="Tandem AAA-ATPase domain"/>
    <property type="match status" value="1"/>
</dbReference>
<dbReference type="CDD" id="cd18793">
    <property type="entry name" value="SF2_C_SNF"/>
    <property type="match status" value="1"/>
</dbReference>
<feature type="compositionally biased region" description="Basic and acidic residues" evidence="8">
    <location>
        <begin position="899"/>
        <end position="921"/>
    </location>
</feature>
<dbReference type="Pfam" id="PF00271">
    <property type="entry name" value="Helicase_C"/>
    <property type="match status" value="1"/>
</dbReference>
<dbReference type="EMBL" id="UZAD01000212">
    <property type="protein sequence ID" value="VDN83157.1"/>
    <property type="molecule type" value="Genomic_DNA"/>
</dbReference>
<feature type="region of interest" description="Disordered" evidence="8">
    <location>
        <begin position="888"/>
        <end position="921"/>
    </location>
</feature>
<dbReference type="InterPro" id="IPR031053">
    <property type="entry name" value="ALC1"/>
</dbReference>
<dbReference type="PANTHER" id="PTHR47157:SF1">
    <property type="entry name" value="CHROMODOMAIN-HELICASE-DNA-BINDING PROTEIN 1-LIKE"/>
    <property type="match status" value="1"/>
</dbReference>
<dbReference type="InterPro" id="IPR027417">
    <property type="entry name" value="P-loop_NTPase"/>
</dbReference>
<dbReference type="WBParaSite" id="BPAG_0000200101-mRNA-1">
    <property type="protein sequence ID" value="BPAG_0000200101-mRNA-1"/>
    <property type="gene ID" value="BPAG_0000200101"/>
</dbReference>
<keyword evidence="3" id="KW-0547">Nucleotide-binding</keyword>
<dbReference type="SUPFAM" id="SSF52949">
    <property type="entry name" value="Macro domain-like"/>
    <property type="match status" value="1"/>
</dbReference>
<dbReference type="PROSITE" id="PS51192">
    <property type="entry name" value="HELICASE_ATP_BIND_1"/>
    <property type="match status" value="1"/>
</dbReference>
<keyword evidence="6" id="KW-0539">Nucleus</keyword>
<evidence type="ECO:0000313" key="13">
    <source>
        <dbReference type="WBParaSite" id="BPAG_0000200101-mRNA-1"/>
    </source>
</evidence>
<dbReference type="InterPro" id="IPR043472">
    <property type="entry name" value="Macro_dom-like"/>
</dbReference>
<evidence type="ECO:0000313" key="11">
    <source>
        <dbReference type="EMBL" id="VDN83157.1"/>
    </source>
</evidence>
<dbReference type="InterPro" id="IPR014001">
    <property type="entry name" value="Helicase_ATP-bd"/>
</dbReference>